<evidence type="ECO:0000313" key="3">
    <source>
        <dbReference type="Proteomes" id="UP000266861"/>
    </source>
</evidence>
<organism evidence="2 3">
    <name type="scientific">Diversispora epigaea</name>
    <dbReference type="NCBI Taxonomy" id="1348612"/>
    <lineage>
        <taxon>Eukaryota</taxon>
        <taxon>Fungi</taxon>
        <taxon>Fungi incertae sedis</taxon>
        <taxon>Mucoromycota</taxon>
        <taxon>Glomeromycotina</taxon>
        <taxon>Glomeromycetes</taxon>
        <taxon>Diversisporales</taxon>
        <taxon>Diversisporaceae</taxon>
        <taxon>Diversispora</taxon>
    </lineage>
</organism>
<evidence type="ECO:0000256" key="1">
    <source>
        <dbReference type="SAM" id="MobiDB-lite"/>
    </source>
</evidence>
<protein>
    <submittedName>
        <fullName evidence="2">Uncharacterized protein</fullName>
    </submittedName>
</protein>
<dbReference type="EMBL" id="PQFF01000019">
    <property type="protein sequence ID" value="RHZ88709.1"/>
    <property type="molecule type" value="Genomic_DNA"/>
</dbReference>
<comment type="caution">
    <text evidence="2">The sequence shown here is derived from an EMBL/GenBank/DDBJ whole genome shotgun (WGS) entry which is preliminary data.</text>
</comment>
<name>A0A397JK18_9GLOM</name>
<feature type="region of interest" description="Disordered" evidence="1">
    <location>
        <begin position="1"/>
        <end position="21"/>
    </location>
</feature>
<feature type="compositionally biased region" description="Low complexity" evidence="1">
    <location>
        <begin position="10"/>
        <end position="21"/>
    </location>
</feature>
<evidence type="ECO:0000313" key="2">
    <source>
        <dbReference type="EMBL" id="RHZ88709.1"/>
    </source>
</evidence>
<reference evidence="2 3" key="1">
    <citation type="submission" date="2018-08" db="EMBL/GenBank/DDBJ databases">
        <title>Genome and evolution of the arbuscular mycorrhizal fungus Diversispora epigaea (formerly Glomus versiforme) and its bacterial endosymbionts.</title>
        <authorList>
            <person name="Sun X."/>
            <person name="Fei Z."/>
            <person name="Harrison M."/>
        </authorList>
    </citation>
    <scope>NUCLEOTIDE SEQUENCE [LARGE SCALE GENOMIC DNA]</scope>
    <source>
        <strain evidence="2 3">IT104</strain>
    </source>
</reference>
<keyword evidence="3" id="KW-1185">Reference proteome</keyword>
<dbReference type="OrthoDB" id="2421582at2759"/>
<gene>
    <name evidence="2" type="ORF">Glove_21g396</name>
</gene>
<dbReference type="Proteomes" id="UP000266861">
    <property type="component" value="Unassembled WGS sequence"/>
</dbReference>
<accession>A0A397JK18</accession>
<proteinExistence type="predicted"/>
<sequence length="195" mass="22370">MTKKKNKKVLSSSSSLSLSSSLSSSLLLSTTSSLEQVSQSLIFSSSSDEDKRIKPLDDESYKRIKREVFLVVDSEMNTVKINKKYKVTGAEIIKMLQRRHRSRHRVNNISNQGPRAVINDSRRKLKNTTMRDITFGHTGKPPAIPPQNTFNYLNSYQKGYQLFMIYSLLLKKPKRNGEGYEFNEYHDPFSNVNQA</sequence>
<dbReference type="AlphaFoldDB" id="A0A397JK18"/>